<gene>
    <name evidence="4" type="ORF">FH715_07165</name>
</gene>
<feature type="DNA-binding region" description="H-T-H motif" evidence="2">
    <location>
        <begin position="32"/>
        <end position="51"/>
    </location>
</feature>
<dbReference type="InterPro" id="IPR050109">
    <property type="entry name" value="HTH-type_TetR-like_transc_reg"/>
</dbReference>
<dbReference type="PRINTS" id="PR00455">
    <property type="entry name" value="HTHTETR"/>
</dbReference>
<dbReference type="SUPFAM" id="SSF46689">
    <property type="entry name" value="Homeodomain-like"/>
    <property type="match status" value="1"/>
</dbReference>
<feature type="domain" description="HTH tetR-type" evidence="3">
    <location>
        <begin position="9"/>
        <end position="69"/>
    </location>
</feature>
<dbReference type="Pfam" id="PF00440">
    <property type="entry name" value="TetR_N"/>
    <property type="match status" value="1"/>
</dbReference>
<evidence type="ECO:0000256" key="1">
    <source>
        <dbReference type="ARBA" id="ARBA00023125"/>
    </source>
</evidence>
<dbReference type="GO" id="GO:0000976">
    <property type="term" value="F:transcription cis-regulatory region binding"/>
    <property type="evidence" value="ECO:0007669"/>
    <property type="project" value="TreeGrafter"/>
</dbReference>
<dbReference type="PANTHER" id="PTHR30055:SF220">
    <property type="entry name" value="TETR-FAMILY REGULATORY PROTEIN"/>
    <property type="match status" value="1"/>
</dbReference>
<keyword evidence="5" id="KW-1185">Reference proteome</keyword>
<dbReference type="InterPro" id="IPR036271">
    <property type="entry name" value="Tet_transcr_reg_TetR-rel_C_sf"/>
</dbReference>
<dbReference type="PROSITE" id="PS50977">
    <property type="entry name" value="HTH_TETR_2"/>
    <property type="match status" value="1"/>
</dbReference>
<proteinExistence type="predicted"/>
<dbReference type="EMBL" id="VDGT01000004">
    <property type="protein sequence ID" value="TNM32173.1"/>
    <property type="molecule type" value="Genomic_DNA"/>
</dbReference>
<evidence type="ECO:0000313" key="5">
    <source>
        <dbReference type="Proteomes" id="UP000311713"/>
    </source>
</evidence>
<dbReference type="SUPFAM" id="SSF48498">
    <property type="entry name" value="Tetracyclin repressor-like, C-terminal domain"/>
    <property type="match status" value="1"/>
</dbReference>
<dbReference type="InterPro" id="IPR001647">
    <property type="entry name" value="HTH_TetR"/>
</dbReference>
<dbReference type="GO" id="GO:0003700">
    <property type="term" value="F:DNA-binding transcription factor activity"/>
    <property type="evidence" value="ECO:0007669"/>
    <property type="project" value="TreeGrafter"/>
</dbReference>
<evidence type="ECO:0000313" key="4">
    <source>
        <dbReference type="EMBL" id="TNM32173.1"/>
    </source>
</evidence>
<dbReference type="Gene3D" id="1.10.357.10">
    <property type="entry name" value="Tetracycline Repressor, domain 2"/>
    <property type="match status" value="1"/>
</dbReference>
<dbReference type="InterPro" id="IPR009057">
    <property type="entry name" value="Homeodomain-like_sf"/>
</dbReference>
<accession>A0A5C4V8F5</accession>
<organism evidence="4 5">
    <name type="scientific">Streptomyces sedi</name>
    <dbReference type="NCBI Taxonomy" id="555059"/>
    <lineage>
        <taxon>Bacteria</taxon>
        <taxon>Bacillati</taxon>
        <taxon>Actinomycetota</taxon>
        <taxon>Actinomycetes</taxon>
        <taxon>Kitasatosporales</taxon>
        <taxon>Streptomycetaceae</taxon>
        <taxon>Streptomyces</taxon>
    </lineage>
</organism>
<dbReference type="RefSeq" id="WP_139641934.1">
    <property type="nucleotide sequence ID" value="NZ_BAAAZS010000025.1"/>
</dbReference>
<protein>
    <submittedName>
        <fullName evidence="4">TetR/AcrR family transcriptional regulator</fullName>
    </submittedName>
</protein>
<dbReference type="OrthoDB" id="3784817at2"/>
<dbReference type="PANTHER" id="PTHR30055">
    <property type="entry name" value="HTH-TYPE TRANSCRIPTIONAL REGULATOR RUTR"/>
    <property type="match status" value="1"/>
</dbReference>
<name>A0A5C4V8F5_9ACTN</name>
<keyword evidence="1 2" id="KW-0238">DNA-binding</keyword>
<dbReference type="Proteomes" id="UP000311713">
    <property type="component" value="Unassembled WGS sequence"/>
</dbReference>
<sequence length="246" mass="25679">MAKEASSAQRTRALIIEAAADLLAASPSGEFSTREVCVAAGVAAPTLYHHFGDKDGLLREVAADRFSRYLARKQARETTGDPVEDFRRGWDTHVEFGVTNPALYAIMYGRLMDGLTAPAEHAHAVLVAMMRDLERAGRLRVPAGTAADMVSSAAVGVTLHLVRTRAAADDQLSALVRDAVTAAVIGPPAVPGAASVTPGLVRAAARLEAEMPHGSVGTLRASEAALLREWLAQLAVPGPTAGGDPS</sequence>
<evidence type="ECO:0000256" key="2">
    <source>
        <dbReference type="PROSITE-ProRule" id="PRU00335"/>
    </source>
</evidence>
<evidence type="ECO:0000259" key="3">
    <source>
        <dbReference type="PROSITE" id="PS50977"/>
    </source>
</evidence>
<dbReference type="AlphaFoldDB" id="A0A5C4V8F5"/>
<reference evidence="4 5" key="1">
    <citation type="submission" date="2019-06" db="EMBL/GenBank/DDBJ databases">
        <title>Draft genome of Streptomyces sedi sp. JCM16909.</title>
        <authorList>
            <person name="Klykleung N."/>
            <person name="Tanasupawat S."/>
            <person name="Kudo T."/>
            <person name="Yuki M."/>
            <person name="Ohkuma M."/>
        </authorList>
    </citation>
    <scope>NUCLEOTIDE SEQUENCE [LARGE SCALE GENOMIC DNA]</scope>
    <source>
        <strain evidence="4 5">JCM 16909</strain>
    </source>
</reference>
<comment type="caution">
    <text evidence="4">The sequence shown here is derived from an EMBL/GenBank/DDBJ whole genome shotgun (WGS) entry which is preliminary data.</text>
</comment>